<dbReference type="HOGENOM" id="CLU_1092414_0_0_2"/>
<accession>L0I9E8</accession>
<keyword evidence="2" id="KW-1185">Reference proteome</keyword>
<dbReference type="OrthoDB" id="380435at2157"/>
<proteinExistence type="predicted"/>
<dbReference type="RefSeq" id="WP_015299548.1">
    <property type="nucleotide sequence ID" value="NC_019964.1"/>
</dbReference>
<dbReference type="EMBL" id="CP003050">
    <property type="protein sequence ID" value="AGB14851.1"/>
    <property type="molecule type" value="Genomic_DNA"/>
</dbReference>
<dbReference type="Proteomes" id="UP000010846">
    <property type="component" value="Chromosome"/>
</dbReference>
<dbReference type="GeneID" id="14377870"/>
<sequence>MSRYDRIGRRTVLKAVPLSLGAVGTVSADGDEDQFDKDQVVSPCCGGGGGGTVTLANAIDTKEDYNDEEEARIELTVSGPSSTSVQTNTLGLTWAMNHDGMWYHFENTTLEFQMNEATNPADSTVDWVDGYSQGTGGISSDQVQYALDTLWGSTPIPAPNPLDVERDTGLDINEADSHFSHDYGDYFGKIDEDACGGAEFNVSLGTDGSLEDGSYEFDVSFSTELWLTNPDGGPDSHVKDLDIDASGTIFVDTS</sequence>
<gene>
    <name evidence="1" type="ordered locus">Halru_0205</name>
</gene>
<dbReference type="KEGG" id="hru:Halru_0205"/>
<evidence type="ECO:0000313" key="1">
    <source>
        <dbReference type="EMBL" id="AGB14851.1"/>
    </source>
</evidence>
<dbReference type="AlphaFoldDB" id="L0I9E8"/>
<organism evidence="1 2">
    <name type="scientific">Halovivax ruber (strain DSM 18193 / JCM 13892 / XH-70)</name>
    <dbReference type="NCBI Taxonomy" id="797302"/>
    <lineage>
        <taxon>Archaea</taxon>
        <taxon>Methanobacteriati</taxon>
        <taxon>Methanobacteriota</taxon>
        <taxon>Stenosarchaea group</taxon>
        <taxon>Halobacteria</taxon>
        <taxon>Halobacteriales</taxon>
        <taxon>Natrialbaceae</taxon>
        <taxon>Halovivax</taxon>
    </lineage>
</organism>
<evidence type="ECO:0000313" key="2">
    <source>
        <dbReference type="Proteomes" id="UP000010846"/>
    </source>
</evidence>
<reference evidence="1" key="1">
    <citation type="submission" date="2011-09" db="EMBL/GenBank/DDBJ databases">
        <title>Complete sequence of Halovivax ruber XH-70.</title>
        <authorList>
            <consortium name="US DOE Joint Genome Institute"/>
            <person name="Lucas S."/>
            <person name="Han J."/>
            <person name="Lapidus A."/>
            <person name="Cheng J.-F."/>
            <person name="Goodwin L."/>
            <person name="Pitluck S."/>
            <person name="Peters L."/>
            <person name="Mikhailova N."/>
            <person name="Davenport K."/>
            <person name="Detter J.C."/>
            <person name="Han C."/>
            <person name="Tapia R."/>
            <person name="Land M."/>
            <person name="Hauser L."/>
            <person name="Kyrpides N."/>
            <person name="Ivanova N."/>
            <person name="Pagani I."/>
            <person name="Sproer C."/>
            <person name="Anderson I."/>
            <person name="Woyke T."/>
        </authorList>
    </citation>
    <scope>NUCLEOTIDE SEQUENCE</scope>
    <source>
        <strain evidence="1">XH-70</strain>
    </source>
</reference>
<name>L0I9E8_HALRX</name>
<protein>
    <submittedName>
        <fullName evidence="1">Uncharacterized protein</fullName>
    </submittedName>
</protein>